<feature type="region of interest" description="Disordered" evidence="4">
    <location>
        <begin position="1"/>
        <end position="40"/>
    </location>
</feature>
<feature type="domain" description="BTB" evidence="5">
    <location>
        <begin position="352"/>
        <end position="434"/>
    </location>
</feature>
<proteinExistence type="predicted"/>
<name>A0A060T1H2_BLAAD</name>
<dbReference type="SUPFAM" id="SSF54695">
    <property type="entry name" value="POZ domain"/>
    <property type="match status" value="2"/>
</dbReference>
<dbReference type="InterPro" id="IPR036770">
    <property type="entry name" value="Ankyrin_rpt-contain_sf"/>
</dbReference>
<dbReference type="GO" id="GO:0005737">
    <property type="term" value="C:cytoplasm"/>
    <property type="evidence" value="ECO:0007669"/>
    <property type="project" value="TreeGrafter"/>
</dbReference>
<dbReference type="PROSITE" id="PS50097">
    <property type="entry name" value="BTB"/>
    <property type="match status" value="2"/>
</dbReference>
<dbReference type="PROSITE" id="PS50297">
    <property type="entry name" value="ANK_REP_REGION"/>
    <property type="match status" value="1"/>
</dbReference>
<dbReference type="InterPro" id="IPR002110">
    <property type="entry name" value="Ankyrin_rpt"/>
</dbReference>
<evidence type="ECO:0000256" key="1">
    <source>
        <dbReference type="ARBA" id="ARBA00022737"/>
    </source>
</evidence>
<feature type="repeat" description="ANK" evidence="3">
    <location>
        <begin position="111"/>
        <end position="136"/>
    </location>
</feature>
<dbReference type="PANTHER" id="PTHR46231:SF1">
    <property type="entry name" value="ANKYRIN REPEAT AND BTB_POZ DOMAIN-CONTAINING PROTEIN 1"/>
    <property type="match status" value="1"/>
</dbReference>
<dbReference type="PROSITE" id="PS50088">
    <property type="entry name" value="ANK_REPEAT"/>
    <property type="match status" value="1"/>
</dbReference>
<evidence type="ECO:0000259" key="5">
    <source>
        <dbReference type="PROSITE" id="PS50097"/>
    </source>
</evidence>
<dbReference type="InterPro" id="IPR011333">
    <property type="entry name" value="SKP1/BTB/POZ_sf"/>
</dbReference>
<dbReference type="SMART" id="SM00248">
    <property type="entry name" value="ANK"/>
    <property type="match status" value="2"/>
</dbReference>
<dbReference type="AlphaFoldDB" id="A0A060T1H2"/>
<feature type="domain" description="BTB" evidence="5">
    <location>
        <begin position="192"/>
        <end position="258"/>
    </location>
</feature>
<dbReference type="SUPFAM" id="SSF48403">
    <property type="entry name" value="Ankyrin repeat"/>
    <property type="match status" value="1"/>
</dbReference>
<dbReference type="EMBL" id="HG937693">
    <property type="protein sequence ID" value="CDP34788.1"/>
    <property type="molecule type" value="Genomic_DNA"/>
</dbReference>
<dbReference type="PANTHER" id="PTHR46231">
    <property type="entry name" value="ANKYRIN REPEAT AND BTB/POZ DOMAIN-CONTAINING PROTEIN 1"/>
    <property type="match status" value="1"/>
</dbReference>
<reference evidence="6" key="2">
    <citation type="submission" date="2014-06" db="EMBL/GenBank/DDBJ databases">
        <title>The complete genome of Blastobotrys (Arxula) adeninivorans LS3 - a yeast of biotechnological interest.</title>
        <authorList>
            <person name="Kunze G."/>
            <person name="Gaillardin C."/>
            <person name="Czernicka M."/>
            <person name="Durrens P."/>
            <person name="Martin T."/>
            <person name="Boer E."/>
            <person name="Gabaldon T."/>
            <person name="Cruz J."/>
            <person name="Talla E."/>
            <person name="Marck C."/>
            <person name="Goffeau A."/>
            <person name="Barbe V."/>
            <person name="Baret P."/>
            <person name="Baronian K."/>
            <person name="Beier S."/>
            <person name="Bleykasten C."/>
            <person name="Bode R."/>
            <person name="Casaregola S."/>
            <person name="Despons L."/>
            <person name="Fairhead C."/>
            <person name="Giersberg M."/>
            <person name="Gierski P."/>
            <person name="Hahnel U."/>
            <person name="Hartmann A."/>
            <person name="Jankowska D."/>
            <person name="Jubin C."/>
            <person name="Jung P."/>
            <person name="Lafontaine I."/>
            <person name="Leh-Louis V."/>
            <person name="Lemaire M."/>
            <person name="Marcet-Houben M."/>
            <person name="Mascher M."/>
            <person name="Morel G."/>
            <person name="Richard G.-F."/>
            <person name="Riechen J."/>
            <person name="Sacerdot C."/>
            <person name="Sarkar A."/>
            <person name="Savel G."/>
            <person name="Schacherer J."/>
            <person name="Sherman D."/>
            <person name="Straub M.-L."/>
            <person name="Stein N."/>
            <person name="Thierry A."/>
            <person name="Trautwein-Schult A."/>
            <person name="Westhof E."/>
            <person name="Worch S."/>
            <person name="Dujon B."/>
            <person name="Souciet J.-L."/>
            <person name="Wincker P."/>
            <person name="Scholz U."/>
            <person name="Neuveglise N."/>
        </authorList>
    </citation>
    <scope>NUCLEOTIDE SEQUENCE</scope>
    <source>
        <strain evidence="6">LS3</strain>
    </source>
</reference>
<evidence type="ECO:0000313" key="6">
    <source>
        <dbReference type="EMBL" id="CDP34788.1"/>
    </source>
</evidence>
<evidence type="ECO:0000256" key="4">
    <source>
        <dbReference type="SAM" id="MobiDB-lite"/>
    </source>
</evidence>
<dbReference type="Pfam" id="PF12796">
    <property type="entry name" value="Ank_2"/>
    <property type="match status" value="1"/>
</dbReference>
<dbReference type="Pfam" id="PF00651">
    <property type="entry name" value="BTB"/>
    <property type="match status" value="2"/>
</dbReference>
<dbReference type="Gene3D" id="3.30.710.10">
    <property type="entry name" value="Potassium Channel Kv1.1, Chain A"/>
    <property type="match status" value="2"/>
</dbReference>
<accession>A0A060T1H2</accession>
<dbReference type="Gene3D" id="1.25.40.20">
    <property type="entry name" value="Ankyrin repeat-containing domain"/>
    <property type="match status" value="1"/>
</dbReference>
<sequence length="594" mass="67520">MTSREVNGGETERIEGGVEPTAPDAPVEPADSVEVEEDEEPEVIIEHKGKLIHRYHEEKLAHGAGVNGAREMSAEEKKRFEELCEVCRSGDLDQVDKLVSYGVDVNAIDKFDCTPLILASLCGHEPVVKYLLEHGAVCDRDTFQGERCLYGALTDSIRRLLLRFDISKAVDEQQPFAAHISSLFSKPPVKVSDICFECDGEPFLLHRFVLAARSDYYARNLEERWPTSTRVKLTSAIDHQTFAYIVKYLYLYDQAIPTDRAALDKIVYAARKLQLVDLVAHLENSRAILSSDAATLSRARREQHQSEMWKARLQFEVFLEKHIFGRKVVLGPEDDDLSEQQLADLANKRTSADVILEVELGDGTMVYYPCHRSMLARSEYYQTMFSSPFSEGADGEEGWGNSRSLPIIQLPVDSVEVADIILRYFYTDKTDVPVSLAMEVLYAADLLLVERLKSFASISITNCGNDLPKGMDIFNILRAGWTLRLDRLEKYVAKYIADHFDYYINQQAFREIVVESAQRIKARQETDTIELIDDIRFYLAKKYGIIFEDDQDASSTAKIGRVYDDAFDISQYEREYNGTIDQIEDLLQDLQLDA</sequence>
<dbReference type="GO" id="GO:0000151">
    <property type="term" value="C:ubiquitin ligase complex"/>
    <property type="evidence" value="ECO:0007669"/>
    <property type="project" value="TreeGrafter"/>
</dbReference>
<evidence type="ECO:0000256" key="2">
    <source>
        <dbReference type="ARBA" id="ARBA00023043"/>
    </source>
</evidence>
<protein>
    <submittedName>
        <fullName evidence="6">ARAD1C20504p</fullName>
    </submittedName>
</protein>
<evidence type="ECO:0000256" key="3">
    <source>
        <dbReference type="PROSITE-ProRule" id="PRU00023"/>
    </source>
</evidence>
<keyword evidence="2 3" id="KW-0040">ANK repeat</keyword>
<organism evidence="6">
    <name type="scientific">Blastobotrys adeninivorans</name>
    <name type="common">Yeast</name>
    <name type="synonym">Arxula adeninivorans</name>
    <dbReference type="NCBI Taxonomy" id="409370"/>
    <lineage>
        <taxon>Eukaryota</taxon>
        <taxon>Fungi</taxon>
        <taxon>Dikarya</taxon>
        <taxon>Ascomycota</taxon>
        <taxon>Saccharomycotina</taxon>
        <taxon>Dipodascomycetes</taxon>
        <taxon>Dipodascales</taxon>
        <taxon>Trichomonascaceae</taxon>
        <taxon>Blastobotrys</taxon>
    </lineage>
</organism>
<dbReference type="PhylomeDB" id="A0A060T1H2"/>
<reference evidence="6" key="1">
    <citation type="submission" date="2014-02" db="EMBL/GenBank/DDBJ databases">
        <authorList>
            <person name="Genoscope - CEA"/>
        </authorList>
    </citation>
    <scope>NUCLEOTIDE SEQUENCE</scope>
    <source>
        <strain evidence="6">LS3</strain>
    </source>
</reference>
<dbReference type="CDD" id="cd18497">
    <property type="entry name" value="BACK_ABTB1_BPOZ"/>
    <property type="match status" value="1"/>
</dbReference>
<feature type="compositionally biased region" description="Acidic residues" evidence="4">
    <location>
        <begin position="31"/>
        <end position="40"/>
    </location>
</feature>
<dbReference type="InterPro" id="IPR044515">
    <property type="entry name" value="ABTB1"/>
</dbReference>
<keyword evidence="1" id="KW-0677">Repeat</keyword>
<gene>
    <name evidence="6" type="ORF">GNLVRS02_ARAD1C20504g</name>
</gene>
<dbReference type="InterPro" id="IPR000210">
    <property type="entry name" value="BTB/POZ_dom"/>
</dbReference>
<dbReference type="SMART" id="SM00225">
    <property type="entry name" value="BTB"/>
    <property type="match status" value="2"/>
</dbReference>